<dbReference type="InterPro" id="IPR005481">
    <property type="entry name" value="BC-like_N"/>
</dbReference>
<proteinExistence type="predicted"/>
<dbReference type="RefSeq" id="WP_111368602.1">
    <property type="nucleotide sequence ID" value="NZ_VINQ01000009.1"/>
</dbReference>
<keyword evidence="4" id="KW-0092">Biotin</keyword>
<dbReference type="Pfam" id="PF00289">
    <property type="entry name" value="Biotin_carb_N"/>
    <property type="match status" value="1"/>
</dbReference>
<dbReference type="Pfam" id="PF02786">
    <property type="entry name" value="CPSase_L_D2"/>
    <property type="match status" value="1"/>
</dbReference>
<dbReference type="InterPro" id="IPR005479">
    <property type="entry name" value="CPAse_ATP-bd"/>
</dbReference>
<dbReference type="SMART" id="SM00878">
    <property type="entry name" value="Biotin_carb_C"/>
    <property type="match status" value="1"/>
</dbReference>
<dbReference type="AlphaFoldDB" id="A0A5A9ZAC6"/>
<dbReference type="InterPro" id="IPR011054">
    <property type="entry name" value="Rudment_hybrid_motif"/>
</dbReference>
<gene>
    <name evidence="8" type="ORF">FLO80_12545</name>
</gene>
<evidence type="ECO:0000256" key="5">
    <source>
        <dbReference type="PROSITE-ProRule" id="PRU00409"/>
    </source>
</evidence>
<evidence type="ECO:0000256" key="3">
    <source>
        <dbReference type="ARBA" id="ARBA00022840"/>
    </source>
</evidence>
<dbReference type="PROSITE" id="PS50979">
    <property type="entry name" value="BC"/>
    <property type="match status" value="1"/>
</dbReference>
<evidence type="ECO:0000313" key="8">
    <source>
        <dbReference type="EMBL" id="KAA0913885.1"/>
    </source>
</evidence>
<feature type="domain" description="Biotin carboxylation" evidence="7">
    <location>
        <begin position="2"/>
        <end position="446"/>
    </location>
</feature>
<dbReference type="GO" id="GO:0005524">
    <property type="term" value="F:ATP binding"/>
    <property type="evidence" value="ECO:0007669"/>
    <property type="project" value="UniProtKB-UniRule"/>
</dbReference>
<evidence type="ECO:0000259" key="6">
    <source>
        <dbReference type="PROSITE" id="PS50975"/>
    </source>
</evidence>
<dbReference type="PANTHER" id="PTHR18866:SF33">
    <property type="entry name" value="METHYLCROTONOYL-COA CARBOXYLASE SUBUNIT ALPHA, MITOCHONDRIAL-RELATED"/>
    <property type="match status" value="1"/>
</dbReference>
<organism evidence="8 9">
    <name type="scientific">Aquicoccus porphyridii</name>
    <dbReference type="NCBI Taxonomy" id="1852029"/>
    <lineage>
        <taxon>Bacteria</taxon>
        <taxon>Pseudomonadati</taxon>
        <taxon>Pseudomonadota</taxon>
        <taxon>Alphaproteobacteria</taxon>
        <taxon>Rhodobacterales</taxon>
        <taxon>Paracoccaceae</taxon>
        <taxon>Aquicoccus</taxon>
    </lineage>
</organism>
<dbReference type="PANTHER" id="PTHR18866">
    <property type="entry name" value="CARBOXYLASE:PYRUVATE/ACETYL-COA/PROPIONYL-COA CARBOXYLASE"/>
    <property type="match status" value="1"/>
</dbReference>
<keyword evidence="2 5" id="KW-0547">Nucleotide-binding</keyword>
<keyword evidence="1" id="KW-0436">Ligase</keyword>
<comment type="caution">
    <text evidence="8">The sequence shown here is derived from an EMBL/GenBank/DDBJ whole genome shotgun (WGS) entry which is preliminary data.</text>
</comment>
<dbReference type="PROSITE" id="PS00866">
    <property type="entry name" value="CPSASE_1"/>
    <property type="match status" value="1"/>
</dbReference>
<evidence type="ECO:0000256" key="2">
    <source>
        <dbReference type="ARBA" id="ARBA00022741"/>
    </source>
</evidence>
<protein>
    <submittedName>
        <fullName evidence="8">ATP-grasp domain-containing protein</fullName>
    </submittedName>
</protein>
<dbReference type="GO" id="GO:0016874">
    <property type="term" value="F:ligase activity"/>
    <property type="evidence" value="ECO:0007669"/>
    <property type="project" value="UniProtKB-KW"/>
</dbReference>
<dbReference type="PROSITE" id="PS00867">
    <property type="entry name" value="CPSASE_2"/>
    <property type="match status" value="1"/>
</dbReference>
<evidence type="ECO:0000256" key="1">
    <source>
        <dbReference type="ARBA" id="ARBA00022598"/>
    </source>
</evidence>
<accession>A0A5A9ZAC6</accession>
<dbReference type="Gene3D" id="3.30.470.20">
    <property type="entry name" value="ATP-grasp fold, B domain"/>
    <property type="match status" value="1"/>
</dbReference>
<dbReference type="GO" id="GO:0046872">
    <property type="term" value="F:metal ion binding"/>
    <property type="evidence" value="ECO:0007669"/>
    <property type="project" value="InterPro"/>
</dbReference>
<evidence type="ECO:0000259" key="7">
    <source>
        <dbReference type="PROSITE" id="PS50979"/>
    </source>
</evidence>
<dbReference type="EMBL" id="VINQ01000009">
    <property type="protein sequence ID" value="KAA0913885.1"/>
    <property type="molecule type" value="Genomic_DNA"/>
</dbReference>
<reference evidence="8 9" key="1">
    <citation type="submission" date="2019-07" db="EMBL/GenBank/DDBJ databases">
        <title>Aquicoccus porphyridii gen. nov., sp. nov., isolated from a small marine red alga, Porphyridium marinum.</title>
        <authorList>
            <person name="Liu L."/>
        </authorList>
    </citation>
    <scope>NUCLEOTIDE SEQUENCE [LARGE SCALE GENOMIC DNA]</scope>
    <source>
        <strain evidence="8 9">L1 8-17</strain>
    </source>
</reference>
<dbReference type="InterPro" id="IPR005482">
    <property type="entry name" value="Biotin_COase_C"/>
</dbReference>
<dbReference type="InterPro" id="IPR011764">
    <property type="entry name" value="Biotin_carboxylation_dom"/>
</dbReference>
<dbReference type="Proteomes" id="UP000325291">
    <property type="component" value="Unassembled WGS sequence"/>
</dbReference>
<dbReference type="InterPro" id="IPR050856">
    <property type="entry name" value="Biotin_carboxylase_complex"/>
</dbReference>
<dbReference type="InterPro" id="IPR016185">
    <property type="entry name" value="PreATP-grasp_dom_sf"/>
</dbReference>
<evidence type="ECO:0000313" key="9">
    <source>
        <dbReference type="Proteomes" id="UP000325291"/>
    </source>
</evidence>
<keyword evidence="3 5" id="KW-0067">ATP-binding</keyword>
<dbReference type="SUPFAM" id="SSF56059">
    <property type="entry name" value="Glutathione synthetase ATP-binding domain-like"/>
    <property type="match status" value="1"/>
</dbReference>
<dbReference type="Pfam" id="PF02785">
    <property type="entry name" value="Biotin_carb_C"/>
    <property type="match status" value="1"/>
</dbReference>
<name>A0A5A9ZAC6_9RHOB</name>
<dbReference type="PROSITE" id="PS50975">
    <property type="entry name" value="ATP_GRASP"/>
    <property type="match status" value="1"/>
</dbReference>
<feature type="domain" description="ATP-grasp" evidence="6">
    <location>
        <begin position="121"/>
        <end position="317"/>
    </location>
</feature>
<evidence type="ECO:0000256" key="4">
    <source>
        <dbReference type="ARBA" id="ARBA00023267"/>
    </source>
</evidence>
<dbReference type="InterPro" id="IPR011761">
    <property type="entry name" value="ATP-grasp"/>
</dbReference>
<keyword evidence="9" id="KW-1185">Reference proteome</keyword>
<sequence>MTISKLLVANRGEIAARVLRTAKARGLATAVLSHVAEQEGPAHLIADEIVMIEGPTPVAAYLDIPQIVEAAKKIGADAVHPGYGFLSENAAFVAALEEAGVTFIGPTSETIDLMGDKVRARVFVEEHGFPVAPSAIEDDDPASFVERARTVGYPLLIKPSAGGGGKGMRIVREDSTLETEIETARREGVRYFGDGRLFVECYIERPRHIEVQVMGDGQGNVVHFWERECSIQRRFQKIIEETPSPALTPEQRDEICETAAGIARAVKYRGAGTVEFIYAQDGAFYFLEMNTRLQVEHPVTELVTGFDLVAEQLRVAAGEGLSAAQADIPQTGHSIELRICAEDATADFRPAIGDILLLDEPMGEGIRVDSGILDGGKVTTDFDPMLSKLIVHGPDRAQAIARARNAVQNYVILGVTTNTGYLDEILAHPDFASGDVSTGFLAEQSETLTAPGEDVSDLLMAAAALSDERLVSDVMQIPEMYRKMGGWRN</sequence>
<dbReference type="SUPFAM" id="SSF51246">
    <property type="entry name" value="Rudiment single hybrid motif"/>
    <property type="match status" value="1"/>
</dbReference>
<dbReference type="SUPFAM" id="SSF52440">
    <property type="entry name" value="PreATP-grasp domain"/>
    <property type="match status" value="1"/>
</dbReference>